<dbReference type="PANTHER" id="PTHR33388">
    <property type="entry name" value="OS01G0212500 PROTEIN"/>
    <property type="match status" value="1"/>
</dbReference>
<keyword evidence="6" id="KW-1185">Reference proteome</keyword>
<evidence type="ECO:0000256" key="3">
    <source>
        <dbReference type="ARBA" id="ARBA00023163"/>
    </source>
</evidence>
<feature type="compositionally biased region" description="Low complexity" evidence="4">
    <location>
        <begin position="119"/>
        <end position="133"/>
    </location>
</feature>
<dbReference type="AlphaFoldDB" id="A0A9D5DD61"/>
<evidence type="ECO:0000256" key="4">
    <source>
        <dbReference type="SAM" id="MobiDB-lite"/>
    </source>
</evidence>
<evidence type="ECO:0000256" key="1">
    <source>
        <dbReference type="ARBA" id="ARBA00022491"/>
    </source>
</evidence>
<protein>
    <submittedName>
        <fullName evidence="5">Uncharacterized protein</fullName>
    </submittedName>
</protein>
<evidence type="ECO:0000313" key="5">
    <source>
        <dbReference type="EMBL" id="KAJ0989414.1"/>
    </source>
</evidence>
<dbReference type="PANTHER" id="PTHR33388:SF18">
    <property type="entry name" value="PROTEIN SPEAR1"/>
    <property type="match status" value="1"/>
</dbReference>
<evidence type="ECO:0000256" key="2">
    <source>
        <dbReference type="ARBA" id="ARBA00023015"/>
    </source>
</evidence>
<evidence type="ECO:0000313" key="6">
    <source>
        <dbReference type="Proteomes" id="UP001085076"/>
    </source>
</evidence>
<dbReference type="GO" id="GO:0003700">
    <property type="term" value="F:DNA-binding transcription factor activity"/>
    <property type="evidence" value="ECO:0007669"/>
    <property type="project" value="InterPro"/>
</dbReference>
<sequence length="143" mass="15869">MGSSHCGEVGLGKGRSSSSRKGKKTSTLEKPKQPQRGLGVAQLEKIRLHNQLMAGFHIPSLIKQMGFGESESNDRYFDSQSCVTSRYTMTQNSARMPVTLPLLEQTMEPMRRRHDRSHSTGSMSQNSDSSGSQEPDLELRLSL</sequence>
<keyword evidence="1" id="KW-0678">Repressor</keyword>
<name>A0A9D5DD61_9LILI</name>
<accession>A0A9D5DD61</accession>
<reference evidence="5" key="2">
    <citation type="journal article" date="2022" name="Hortic Res">
        <title>The genome of Dioscorea zingiberensis sheds light on the biosynthesis, origin and evolution of the medicinally important diosgenin saponins.</title>
        <authorList>
            <person name="Li Y."/>
            <person name="Tan C."/>
            <person name="Li Z."/>
            <person name="Guo J."/>
            <person name="Li S."/>
            <person name="Chen X."/>
            <person name="Wang C."/>
            <person name="Dai X."/>
            <person name="Yang H."/>
            <person name="Song W."/>
            <person name="Hou L."/>
            <person name="Xu J."/>
            <person name="Tong Z."/>
            <person name="Xu A."/>
            <person name="Yuan X."/>
            <person name="Wang W."/>
            <person name="Yang Q."/>
            <person name="Chen L."/>
            <person name="Sun Z."/>
            <person name="Wang K."/>
            <person name="Pan B."/>
            <person name="Chen J."/>
            <person name="Bao Y."/>
            <person name="Liu F."/>
            <person name="Qi X."/>
            <person name="Gang D.R."/>
            <person name="Wen J."/>
            <person name="Li J."/>
        </authorList>
    </citation>
    <scope>NUCLEOTIDE SEQUENCE</scope>
    <source>
        <strain evidence="5">Dzin_1.0</strain>
    </source>
</reference>
<feature type="region of interest" description="Disordered" evidence="4">
    <location>
        <begin position="1"/>
        <end position="39"/>
    </location>
</feature>
<dbReference type="OrthoDB" id="653455at2759"/>
<organism evidence="5 6">
    <name type="scientific">Dioscorea zingiberensis</name>
    <dbReference type="NCBI Taxonomy" id="325984"/>
    <lineage>
        <taxon>Eukaryota</taxon>
        <taxon>Viridiplantae</taxon>
        <taxon>Streptophyta</taxon>
        <taxon>Embryophyta</taxon>
        <taxon>Tracheophyta</taxon>
        <taxon>Spermatophyta</taxon>
        <taxon>Magnoliopsida</taxon>
        <taxon>Liliopsida</taxon>
        <taxon>Dioscoreales</taxon>
        <taxon>Dioscoreaceae</taxon>
        <taxon>Dioscorea</taxon>
    </lineage>
</organism>
<dbReference type="InterPro" id="IPR040356">
    <property type="entry name" value="SPEAR"/>
</dbReference>
<reference evidence="5" key="1">
    <citation type="submission" date="2021-03" db="EMBL/GenBank/DDBJ databases">
        <authorList>
            <person name="Li Z."/>
            <person name="Yang C."/>
        </authorList>
    </citation>
    <scope>NUCLEOTIDE SEQUENCE</scope>
    <source>
        <strain evidence="5">Dzin_1.0</strain>
        <tissue evidence="5">Leaf</tissue>
    </source>
</reference>
<gene>
    <name evidence="5" type="ORF">J5N97_007770</name>
</gene>
<dbReference type="Proteomes" id="UP001085076">
    <property type="component" value="Miscellaneous, Linkage group lg01"/>
</dbReference>
<comment type="caution">
    <text evidence="5">The sequence shown here is derived from an EMBL/GenBank/DDBJ whole genome shotgun (WGS) entry which is preliminary data.</text>
</comment>
<dbReference type="EMBL" id="JAGGNH010000001">
    <property type="protein sequence ID" value="KAJ0989414.1"/>
    <property type="molecule type" value="Genomic_DNA"/>
</dbReference>
<keyword evidence="3" id="KW-0804">Transcription</keyword>
<feature type="region of interest" description="Disordered" evidence="4">
    <location>
        <begin position="107"/>
        <end position="143"/>
    </location>
</feature>
<keyword evidence="2" id="KW-0805">Transcription regulation</keyword>
<proteinExistence type="predicted"/>